<gene>
    <name evidence="1" type="ORF">HQ43_01555</name>
</gene>
<reference evidence="1 2" key="1">
    <citation type="submission" date="2014-08" db="EMBL/GenBank/DDBJ databases">
        <title>Porphyromonas canoris strain:OH2762 Genome sequencing.</title>
        <authorList>
            <person name="Wallis C."/>
            <person name="Deusch O."/>
            <person name="O'Flynn C."/>
            <person name="Davis I."/>
            <person name="Jospin G."/>
            <person name="Darling A.E."/>
            <person name="Coil D.A."/>
            <person name="Alexiev A."/>
            <person name="Horsfall A."/>
            <person name="Kirkwood N."/>
            <person name="Harris S."/>
            <person name="Eisen J.A."/>
        </authorList>
    </citation>
    <scope>NUCLEOTIDE SEQUENCE [LARGE SCALE GENOMIC DNA]</scope>
    <source>
        <strain evidence="2">COT-108 OH2762</strain>
    </source>
</reference>
<sequence length="61" mass="6775">MRSVYPKALFPAFMPQDGIATRIALEQDGDKNILYGNPGTDTCHKKIAENKGWKVHLESGD</sequence>
<evidence type="ECO:0000313" key="2">
    <source>
        <dbReference type="Proteomes" id="UP000030101"/>
    </source>
</evidence>
<dbReference type="Proteomes" id="UP000030101">
    <property type="component" value="Unassembled WGS sequence"/>
</dbReference>
<organism evidence="1 2">
    <name type="scientific">Porphyromonas canoris</name>
    <dbReference type="NCBI Taxonomy" id="36875"/>
    <lineage>
        <taxon>Bacteria</taxon>
        <taxon>Pseudomonadati</taxon>
        <taxon>Bacteroidota</taxon>
        <taxon>Bacteroidia</taxon>
        <taxon>Bacteroidales</taxon>
        <taxon>Porphyromonadaceae</taxon>
        <taxon>Porphyromonas</taxon>
    </lineage>
</organism>
<comment type="caution">
    <text evidence="1">The sequence shown here is derived from an EMBL/GenBank/DDBJ whole genome shotgun (WGS) entry which is preliminary data.</text>
</comment>
<dbReference type="EMBL" id="JQZV01000003">
    <property type="protein sequence ID" value="KGN93355.1"/>
    <property type="molecule type" value="Genomic_DNA"/>
</dbReference>
<proteinExistence type="predicted"/>
<dbReference type="RefSeq" id="WP_036788783.1">
    <property type="nucleotide sequence ID" value="NZ_JQZV01000003.1"/>
</dbReference>
<evidence type="ECO:0000313" key="1">
    <source>
        <dbReference type="EMBL" id="KGN93355.1"/>
    </source>
</evidence>
<accession>A0ABR4XML0</accession>
<protein>
    <submittedName>
        <fullName evidence="1">Uncharacterized protein</fullName>
    </submittedName>
</protein>
<name>A0ABR4XML0_9PORP</name>
<keyword evidence="2" id="KW-1185">Reference proteome</keyword>